<dbReference type="Proteomes" id="UP000886523">
    <property type="component" value="Unassembled WGS sequence"/>
</dbReference>
<dbReference type="PANTHER" id="PTHR12292">
    <property type="entry name" value="RWD DOMAIN-CONTAINING PROTEIN"/>
    <property type="match status" value="1"/>
</dbReference>
<dbReference type="AlphaFoldDB" id="A0A9P6B902"/>
<dbReference type="GO" id="GO:0033554">
    <property type="term" value="P:cellular response to stress"/>
    <property type="evidence" value="ECO:0007669"/>
    <property type="project" value="UniProtKB-ARBA"/>
</dbReference>
<dbReference type="EMBL" id="MU128914">
    <property type="protein sequence ID" value="KAF9519973.1"/>
    <property type="molecule type" value="Genomic_DNA"/>
</dbReference>
<dbReference type="InterPro" id="IPR040213">
    <property type="entry name" value="GIR2-like"/>
</dbReference>
<dbReference type="Pfam" id="PF05773">
    <property type="entry name" value="RWD"/>
    <property type="match status" value="1"/>
</dbReference>
<accession>A0A9P6B902</accession>
<dbReference type="Gene3D" id="3.10.110.10">
    <property type="entry name" value="Ubiquitin Conjugating Enzyme"/>
    <property type="match status" value="1"/>
</dbReference>
<dbReference type="PROSITE" id="PS50908">
    <property type="entry name" value="RWD"/>
    <property type="match status" value="1"/>
</dbReference>
<dbReference type="OrthoDB" id="277175at2759"/>
<gene>
    <name evidence="2" type="ORF">BS47DRAFT_914363</name>
</gene>
<keyword evidence="3" id="KW-1185">Reference proteome</keyword>
<dbReference type="CDD" id="cd23823">
    <property type="entry name" value="RWD_GCN2"/>
    <property type="match status" value="1"/>
</dbReference>
<dbReference type="SMART" id="SM00591">
    <property type="entry name" value="RWD"/>
    <property type="match status" value="1"/>
</dbReference>
<evidence type="ECO:0000313" key="2">
    <source>
        <dbReference type="EMBL" id="KAF9519973.1"/>
    </source>
</evidence>
<dbReference type="GO" id="GO:0010468">
    <property type="term" value="P:regulation of gene expression"/>
    <property type="evidence" value="ECO:0007669"/>
    <property type="project" value="UniProtKB-ARBA"/>
</dbReference>
<dbReference type="InterPro" id="IPR016135">
    <property type="entry name" value="UBQ-conjugating_enzyme/RWD"/>
</dbReference>
<feature type="domain" description="RWD" evidence="1">
    <location>
        <begin position="8"/>
        <end position="113"/>
    </location>
</feature>
<dbReference type="GO" id="GO:0051246">
    <property type="term" value="P:regulation of protein metabolic process"/>
    <property type="evidence" value="ECO:0007669"/>
    <property type="project" value="UniProtKB-ARBA"/>
</dbReference>
<dbReference type="InterPro" id="IPR032378">
    <property type="entry name" value="ZC3H15/TMA46_C"/>
</dbReference>
<sequence length="244" mass="27751">MSSSALTEEYEVLESIYPDEIEKTADDELEIRVDPEEQPTNEEDQIRLVLKVHCPPDYPDVLPDLTIAASQGEISSAEEASLLSTLHDVGKESIGMAMIFTLVSQLQESLRSLVDARVARRKQIAEDAARREEEIEEARTKGTPVTPSSFAAWKLRFNQELSRKAAAEEDERLKMMTPKERDEYKKSKTKLSGRHLFERDRNLANDDVHDAEDGVVSVDINQYDRRAAREVEEEEDHVLFSDSD</sequence>
<dbReference type="Pfam" id="PF16543">
    <property type="entry name" value="DFRP_C"/>
    <property type="match status" value="1"/>
</dbReference>
<organism evidence="2 3">
    <name type="scientific">Hydnum rufescens UP504</name>
    <dbReference type="NCBI Taxonomy" id="1448309"/>
    <lineage>
        <taxon>Eukaryota</taxon>
        <taxon>Fungi</taxon>
        <taxon>Dikarya</taxon>
        <taxon>Basidiomycota</taxon>
        <taxon>Agaricomycotina</taxon>
        <taxon>Agaricomycetes</taxon>
        <taxon>Cantharellales</taxon>
        <taxon>Hydnaceae</taxon>
        <taxon>Hydnum</taxon>
    </lineage>
</organism>
<proteinExistence type="predicted"/>
<dbReference type="SUPFAM" id="SSF54495">
    <property type="entry name" value="UBC-like"/>
    <property type="match status" value="1"/>
</dbReference>
<reference evidence="2" key="1">
    <citation type="journal article" date="2020" name="Nat. Commun.">
        <title>Large-scale genome sequencing of mycorrhizal fungi provides insights into the early evolution of symbiotic traits.</title>
        <authorList>
            <person name="Miyauchi S."/>
            <person name="Kiss E."/>
            <person name="Kuo A."/>
            <person name="Drula E."/>
            <person name="Kohler A."/>
            <person name="Sanchez-Garcia M."/>
            <person name="Morin E."/>
            <person name="Andreopoulos B."/>
            <person name="Barry K.W."/>
            <person name="Bonito G."/>
            <person name="Buee M."/>
            <person name="Carver A."/>
            <person name="Chen C."/>
            <person name="Cichocki N."/>
            <person name="Clum A."/>
            <person name="Culley D."/>
            <person name="Crous P.W."/>
            <person name="Fauchery L."/>
            <person name="Girlanda M."/>
            <person name="Hayes R.D."/>
            <person name="Keri Z."/>
            <person name="LaButti K."/>
            <person name="Lipzen A."/>
            <person name="Lombard V."/>
            <person name="Magnuson J."/>
            <person name="Maillard F."/>
            <person name="Murat C."/>
            <person name="Nolan M."/>
            <person name="Ohm R.A."/>
            <person name="Pangilinan J."/>
            <person name="Pereira M.F."/>
            <person name="Perotto S."/>
            <person name="Peter M."/>
            <person name="Pfister S."/>
            <person name="Riley R."/>
            <person name="Sitrit Y."/>
            <person name="Stielow J.B."/>
            <person name="Szollosi G."/>
            <person name="Zifcakova L."/>
            <person name="Stursova M."/>
            <person name="Spatafora J.W."/>
            <person name="Tedersoo L."/>
            <person name="Vaario L.M."/>
            <person name="Yamada A."/>
            <person name="Yan M."/>
            <person name="Wang P."/>
            <person name="Xu J."/>
            <person name="Bruns T."/>
            <person name="Baldrian P."/>
            <person name="Vilgalys R."/>
            <person name="Dunand C."/>
            <person name="Henrissat B."/>
            <person name="Grigoriev I.V."/>
            <person name="Hibbett D."/>
            <person name="Nagy L.G."/>
            <person name="Martin F.M."/>
        </authorList>
    </citation>
    <scope>NUCLEOTIDE SEQUENCE</scope>
    <source>
        <strain evidence="2">UP504</strain>
    </source>
</reference>
<dbReference type="InterPro" id="IPR006575">
    <property type="entry name" value="RWD_dom"/>
</dbReference>
<dbReference type="GO" id="GO:0009893">
    <property type="term" value="P:positive regulation of metabolic process"/>
    <property type="evidence" value="ECO:0007669"/>
    <property type="project" value="UniProtKB-ARBA"/>
</dbReference>
<evidence type="ECO:0000313" key="3">
    <source>
        <dbReference type="Proteomes" id="UP000886523"/>
    </source>
</evidence>
<evidence type="ECO:0000259" key="1">
    <source>
        <dbReference type="PROSITE" id="PS50908"/>
    </source>
</evidence>
<name>A0A9P6B902_9AGAM</name>
<comment type="caution">
    <text evidence="2">The sequence shown here is derived from an EMBL/GenBank/DDBJ whole genome shotgun (WGS) entry which is preliminary data.</text>
</comment>
<protein>
    <recommendedName>
        <fullName evidence="1">RWD domain-containing protein</fullName>
    </recommendedName>
</protein>
<dbReference type="FunFam" id="3.10.110.10:FF:000050">
    <property type="entry name" value="eIF-2-alpha kinase GCN2"/>
    <property type="match status" value="1"/>
</dbReference>